<keyword evidence="9 10" id="KW-0472">Membrane</keyword>
<comment type="similarity">
    <text evidence="3 10">Belongs to the FliL family.</text>
</comment>
<dbReference type="RefSeq" id="WP_047878733.1">
    <property type="nucleotide sequence ID" value="NZ_LDOT01000012.1"/>
</dbReference>
<keyword evidence="11" id="KW-0966">Cell projection</keyword>
<evidence type="ECO:0000313" key="12">
    <source>
        <dbReference type="Proteomes" id="UP000036097"/>
    </source>
</evidence>
<dbReference type="STRING" id="1195763.ABT56_10065"/>
<evidence type="ECO:0000256" key="5">
    <source>
        <dbReference type="ARBA" id="ARBA00022500"/>
    </source>
</evidence>
<sequence>MAIDAKKEERKKQLIVLAFTLLLIVVGSIGTWAVLENKKDGAREIIMGSNGRGSVEKAADVEGEAYYVTIPQPFIFNVLGDSQDRMVQISVQLLVRGKNNDRVAIQHLPLIESTLLQTFGAATVEQLRSPNGRTDLSRLAKTALQSTLLKVSGQQVVERVLFTGFVMQ</sequence>
<keyword evidence="10" id="KW-0997">Cell inner membrane</keyword>
<keyword evidence="11" id="KW-0969">Cilium</keyword>
<dbReference type="EMBL" id="LDOT01000012">
    <property type="protein sequence ID" value="KLV05869.1"/>
    <property type="molecule type" value="Genomic_DNA"/>
</dbReference>
<dbReference type="AlphaFoldDB" id="A0A0J1H1Z9"/>
<dbReference type="PATRIC" id="fig|1195763.3.peg.2113"/>
<name>A0A0J1H1Z9_9GAMM</name>
<feature type="transmembrane region" description="Helical" evidence="10">
    <location>
        <begin position="14"/>
        <end position="35"/>
    </location>
</feature>
<evidence type="ECO:0000256" key="8">
    <source>
        <dbReference type="ARBA" id="ARBA00022989"/>
    </source>
</evidence>
<comment type="function">
    <text evidence="1 10">Controls the rotational direction of flagella during chemotaxis.</text>
</comment>
<evidence type="ECO:0000313" key="11">
    <source>
        <dbReference type="EMBL" id="KLV05869.1"/>
    </source>
</evidence>
<keyword evidence="12" id="KW-1185">Reference proteome</keyword>
<organism evidence="11 12">
    <name type="scientific">Photobacterium aquae</name>
    <dbReference type="NCBI Taxonomy" id="1195763"/>
    <lineage>
        <taxon>Bacteria</taxon>
        <taxon>Pseudomonadati</taxon>
        <taxon>Pseudomonadota</taxon>
        <taxon>Gammaproteobacteria</taxon>
        <taxon>Vibrionales</taxon>
        <taxon>Vibrionaceae</taxon>
        <taxon>Photobacterium</taxon>
    </lineage>
</organism>
<evidence type="ECO:0000256" key="1">
    <source>
        <dbReference type="ARBA" id="ARBA00002254"/>
    </source>
</evidence>
<dbReference type="InterPro" id="IPR005503">
    <property type="entry name" value="FliL"/>
</dbReference>
<dbReference type="GO" id="GO:0071978">
    <property type="term" value="P:bacterial-type flagellum-dependent swarming motility"/>
    <property type="evidence" value="ECO:0007669"/>
    <property type="project" value="TreeGrafter"/>
</dbReference>
<dbReference type="Pfam" id="PF03748">
    <property type="entry name" value="FliL"/>
    <property type="match status" value="1"/>
</dbReference>
<evidence type="ECO:0000256" key="10">
    <source>
        <dbReference type="RuleBase" id="RU364125"/>
    </source>
</evidence>
<evidence type="ECO:0000256" key="9">
    <source>
        <dbReference type="ARBA" id="ARBA00023136"/>
    </source>
</evidence>
<dbReference type="OrthoDB" id="5829285at2"/>
<evidence type="ECO:0000256" key="2">
    <source>
        <dbReference type="ARBA" id="ARBA00004162"/>
    </source>
</evidence>
<dbReference type="GO" id="GO:0006935">
    <property type="term" value="P:chemotaxis"/>
    <property type="evidence" value="ECO:0007669"/>
    <property type="project" value="UniProtKB-KW"/>
</dbReference>
<evidence type="ECO:0000256" key="7">
    <source>
        <dbReference type="ARBA" id="ARBA00022779"/>
    </source>
</evidence>
<dbReference type="GO" id="GO:0009425">
    <property type="term" value="C:bacterial-type flagellum basal body"/>
    <property type="evidence" value="ECO:0007669"/>
    <property type="project" value="InterPro"/>
</dbReference>
<dbReference type="PANTHER" id="PTHR35091">
    <property type="entry name" value="FLAGELLAR PROTEIN FLIL"/>
    <property type="match status" value="1"/>
</dbReference>
<dbReference type="PANTHER" id="PTHR35091:SF2">
    <property type="entry name" value="FLAGELLAR PROTEIN FLIL"/>
    <property type="match status" value="1"/>
</dbReference>
<dbReference type="GO" id="GO:0005886">
    <property type="term" value="C:plasma membrane"/>
    <property type="evidence" value="ECO:0007669"/>
    <property type="project" value="UniProtKB-SubCell"/>
</dbReference>
<evidence type="ECO:0000256" key="6">
    <source>
        <dbReference type="ARBA" id="ARBA00022692"/>
    </source>
</evidence>
<keyword evidence="5 10" id="KW-0145">Chemotaxis</keyword>
<keyword evidence="11" id="KW-0282">Flagellum</keyword>
<accession>A0A0J1H1Z9</accession>
<keyword evidence="7 10" id="KW-0283">Flagellar rotation</keyword>
<keyword evidence="8 10" id="KW-1133">Transmembrane helix</keyword>
<protein>
    <recommendedName>
        <fullName evidence="10">Flagellar protein FliL</fullName>
    </recommendedName>
</protein>
<keyword evidence="6 10" id="KW-0812">Transmembrane</keyword>
<evidence type="ECO:0000256" key="3">
    <source>
        <dbReference type="ARBA" id="ARBA00008281"/>
    </source>
</evidence>
<comment type="subcellular location">
    <subcellularLocation>
        <location evidence="10">Cell inner membrane</location>
    </subcellularLocation>
    <subcellularLocation>
        <location evidence="2">Cell membrane</location>
        <topology evidence="2">Single-pass membrane protein</topology>
    </subcellularLocation>
</comment>
<reference evidence="11 12" key="1">
    <citation type="submission" date="2015-05" db="EMBL/GenBank/DDBJ databases">
        <title>Photobacterium galathea sp. nov.</title>
        <authorList>
            <person name="Machado H."/>
            <person name="Gram L."/>
        </authorList>
    </citation>
    <scope>NUCLEOTIDE SEQUENCE [LARGE SCALE GENOMIC DNA]</scope>
    <source>
        <strain evidence="11 12">CGMCC 1.12159</strain>
    </source>
</reference>
<gene>
    <name evidence="11" type="primary">fliL</name>
    <name evidence="11" type="ORF">ABT56_10065</name>
</gene>
<proteinExistence type="inferred from homology"/>
<dbReference type="Proteomes" id="UP000036097">
    <property type="component" value="Unassembled WGS sequence"/>
</dbReference>
<keyword evidence="4" id="KW-1003">Cell membrane</keyword>
<comment type="caution">
    <text evidence="11">The sequence shown here is derived from an EMBL/GenBank/DDBJ whole genome shotgun (WGS) entry which is preliminary data.</text>
</comment>
<evidence type="ECO:0000256" key="4">
    <source>
        <dbReference type="ARBA" id="ARBA00022475"/>
    </source>
</evidence>